<keyword evidence="1" id="KW-1133">Transmembrane helix</keyword>
<evidence type="ECO:0000313" key="3">
    <source>
        <dbReference type="Proteomes" id="UP000059542"/>
    </source>
</evidence>
<organism evidence="2 3">
    <name type="scientific">Hymenobacter sedentarius</name>
    <dbReference type="NCBI Taxonomy" id="1411621"/>
    <lineage>
        <taxon>Bacteria</taxon>
        <taxon>Pseudomonadati</taxon>
        <taxon>Bacteroidota</taxon>
        <taxon>Cytophagia</taxon>
        <taxon>Cytophagales</taxon>
        <taxon>Hymenobacteraceae</taxon>
        <taxon>Hymenobacter</taxon>
    </lineage>
</organism>
<dbReference type="Proteomes" id="UP000059542">
    <property type="component" value="Chromosome"/>
</dbReference>
<sequence length="205" mass="22798">MGGIAAAIALAIGSVQVTRLDKDTAFIALMLLLLGGAYGLFKLTKKYGGRPTLVTLADDNITVLDQHSEELRHIVFADISSYRFSAFNGAEELRMKLKDGTKQKIGINTNLYGEQSLDELVREFEAALALHQPTAGQEDAIMREKTFFEKKISTVVFVLFGALIAWVVWMITMSEKPIHGNMLTGFASFIAYAVAWHRARERRRA</sequence>
<protein>
    <submittedName>
        <fullName evidence="2">Uncharacterized protein</fullName>
    </submittedName>
</protein>
<dbReference type="AlphaFoldDB" id="A0A0U3K2N0"/>
<feature type="transmembrane region" description="Helical" evidence="1">
    <location>
        <begin position="152"/>
        <end position="172"/>
    </location>
</feature>
<feature type="transmembrane region" description="Helical" evidence="1">
    <location>
        <begin position="24"/>
        <end position="41"/>
    </location>
</feature>
<keyword evidence="1" id="KW-0472">Membrane</keyword>
<proteinExistence type="predicted"/>
<keyword evidence="3" id="KW-1185">Reference proteome</keyword>
<dbReference type="KEGG" id="hyg:AUC43_18250"/>
<reference evidence="2 3" key="1">
    <citation type="submission" date="2015-12" db="EMBL/GenBank/DDBJ databases">
        <authorList>
            <person name="Shamseldin A."/>
            <person name="Moawad H."/>
            <person name="Abd El-Rahim W.M."/>
            <person name="Sadowsky M.J."/>
        </authorList>
    </citation>
    <scope>NUCLEOTIDE SEQUENCE [LARGE SCALE GENOMIC DNA]</scope>
    <source>
        <strain evidence="2 3">DG5B</strain>
    </source>
</reference>
<dbReference type="STRING" id="1411621.AUC43_18250"/>
<dbReference type="EMBL" id="CP013909">
    <property type="protein sequence ID" value="ALW86847.1"/>
    <property type="molecule type" value="Genomic_DNA"/>
</dbReference>
<gene>
    <name evidence="2" type="ORF">AUC43_18250</name>
</gene>
<accession>A0A0U3K2N0</accession>
<name>A0A0U3K2N0_9BACT</name>
<keyword evidence="1" id="KW-0812">Transmembrane</keyword>
<evidence type="ECO:0000256" key="1">
    <source>
        <dbReference type="SAM" id="Phobius"/>
    </source>
</evidence>
<feature type="transmembrane region" description="Helical" evidence="1">
    <location>
        <begin position="178"/>
        <end position="196"/>
    </location>
</feature>
<evidence type="ECO:0000313" key="2">
    <source>
        <dbReference type="EMBL" id="ALW86847.1"/>
    </source>
</evidence>